<feature type="region of interest" description="Disordered" evidence="4">
    <location>
        <begin position="111"/>
        <end position="145"/>
    </location>
</feature>
<evidence type="ECO:0000313" key="7">
    <source>
        <dbReference type="Proteomes" id="UP000289718"/>
    </source>
</evidence>
<evidence type="ECO:0000256" key="5">
    <source>
        <dbReference type="SAM" id="SignalP"/>
    </source>
</evidence>
<dbReference type="Proteomes" id="UP000289718">
    <property type="component" value="Unassembled WGS sequence"/>
</dbReference>
<name>A0A4Q1ARM2_9BACT</name>
<dbReference type="PANTHER" id="PTHR42953">
    <property type="entry name" value="HIGH-AFFINITY ZINC UPTAKE SYSTEM PROTEIN ZNUA-RELATED"/>
    <property type="match status" value="1"/>
</dbReference>
<comment type="similarity">
    <text evidence="1">Belongs to the bacterial solute-binding protein 9 family.</text>
</comment>
<dbReference type="OrthoDB" id="9810636at2"/>
<dbReference type="AlphaFoldDB" id="A0A4Q1ARM2"/>
<feature type="signal peptide" evidence="5">
    <location>
        <begin position="1"/>
        <end position="17"/>
    </location>
</feature>
<dbReference type="PANTHER" id="PTHR42953:SF3">
    <property type="entry name" value="HIGH-AFFINITY ZINC UPTAKE SYSTEM PROTEIN ZNUA"/>
    <property type="match status" value="1"/>
</dbReference>
<keyword evidence="7" id="KW-1185">Reference proteome</keyword>
<evidence type="ECO:0000313" key="6">
    <source>
        <dbReference type="EMBL" id="RXK12234.1"/>
    </source>
</evidence>
<protein>
    <submittedName>
        <fullName evidence="6">Zinc ABC transporter substrate-binding protein</fullName>
    </submittedName>
</protein>
<organism evidence="6 7">
    <name type="scientific">Halarcobacter mediterraneus</name>
    <dbReference type="NCBI Taxonomy" id="2023153"/>
    <lineage>
        <taxon>Bacteria</taxon>
        <taxon>Pseudomonadati</taxon>
        <taxon>Campylobacterota</taxon>
        <taxon>Epsilonproteobacteria</taxon>
        <taxon>Campylobacterales</taxon>
        <taxon>Arcobacteraceae</taxon>
        <taxon>Halarcobacter</taxon>
    </lineage>
</organism>
<feature type="chain" id="PRO_5021015968" evidence="5">
    <location>
        <begin position="18"/>
        <end position="304"/>
    </location>
</feature>
<dbReference type="GO" id="GO:0030001">
    <property type="term" value="P:metal ion transport"/>
    <property type="evidence" value="ECO:0007669"/>
    <property type="project" value="InterPro"/>
</dbReference>
<dbReference type="GO" id="GO:0046872">
    <property type="term" value="F:metal ion binding"/>
    <property type="evidence" value="ECO:0007669"/>
    <property type="project" value="InterPro"/>
</dbReference>
<proteinExistence type="inferred from homology"/>
<keyword evidence="3 5" id="KW-0732">Signal</keyword>
<reference evidence="6 7" key="1">
    <citation type="submission" date="2017-09" db="EMBL/GenBank/DDBJ databases">
        <title>Genomics of the genus Arcobacter.</title>
        <authorList>
            <person name="Perez-Cataluna A."/>
            <person name="Figueras M.J."/>
            <person name="Salas-Masso N."/>
        </authorList>
    </citation>
    <scope>NUCLEOTIDE SEQUENCE [LARGE SCALE GENOMIC DNA]</scope>
    <source>
        <strain evidence="6 7">F156-34</strain>
    </source>
</reference>
<dbReference type="Pfam" id="PF01297">
    <property type="entry name" value="ZnuA"/>
    <property type="match status" value="1"/>
</dbReference>
<comment type="caution">
    <text evidence="6">The sequence shown here is derived from an EMBL/GenBank/DDBJ whole genome shotgun (WGS) entry which is preliminary data.</text>
</comment>
<evidence type="ECO:0000256" key="2">
    <source>
        <dbReference type="ARBA" id="ARBA00022448"/>
    </source>
</evidence>
<dbReference type="SUPFAM" id="SSF53807">
    <property type="entry name" value="Helical backbone' metal receptor"/>
    <property type="match status" value="1"/>
</dbReference>
<evidence type="ECO:0000256" key="1">
    <source>
        <dbReference type="ARBA" id="ARBA00011028"/>
    </source>
</evidence>
<gene>
    <name evidence="6" type="ORF">CP965_10690</name>
</gene>
<evidence type="ECO:0000256" key="3">
    <source>
        <dbReference type="ARBA" id="ARBA00022729"/>
    </source>
</evidence>
<dbReference type="RefSeq" id="WP_129062101.1">
    <property type="nucleotide sequence ID" value="NZ_NXIE01000004.1"/>
</dbReference>
<evidence type="ECO:0000256" key="4">
    <source>
        <dbReference type="SAM" id="MobiDB-lite"/>
    </source>
</evidence>
<keyword evidence="2" id="KW-0813">Transport</keyword>
<dbReference type="InterPro" id="IPR050492">
    <property type="entry name" value="Bact_metal-bind_prot9"/>
</dbReference>
<dbReference type="EMBL" id="NXIE01000004">
    <property type="protein sequence ID" value="RXK12234.1"/>
    <property type="molecule type" value="Genomic_DNA"/>
</dbReference>
<dbReference type="Gene3D" id="3.40.50.1980">
    <property type="entry name" value="Nitrogenase molybdenum iron protein domain"/>
    <property type="match status" value="2"/>
</dbReference>
<dbReference type="InterPro" id="IPR006127">
    <property type="entry name" value="ZnuA-like"/>
</dbReference>
<sequence length="304" mass="35142">MKKILIATLVFTSFVFANVKAVVSIVPQKPFLEAIGGDKVDVTVMVKPGNSPHTYEPKPSQMRELSEADIYFSMGVEFEHSWLPKFANQNKKMKIANMSKGIKRIEMVEHHHGKHEEHEHEEHHDHAHEGHEHEHEGHDHVHDSLDSHVWTSPENVKVFADNILKYLTRVDRENKEYYEKNYNTFLSFLDETDKEIKTIFKDLPKDAKFMVFHPSWGYFAKQYSLIQVPIEVEGKSPKPKEIQELIEHAKKENIKAIFVSPEFSDKVAKQIAKELGIQVISVSPLSEKWADTLIRFAKAIANQQ</sequence>
<accession>A0A4Q1ARM2</accession>